<proteinExistence type="predicted"/>
<protein>
    <submittedName>
        <fullName evidence="1">Uncharacterized protein</fullName>
    </submittedName>
</protein>
<dbReference type="Proteomes" id="UP000784294">
    <property type="component" value="Unassembled WGS sequence"/>
</dbReference>
<organism evidence="1 2">
    <name type="scientific">Protopolystoma xenopodis</name>
    <dbReference type="NCBI Taxonomy" id="117903"/>
    <lineage>
        <taxon>Eukaryota</taxon>
        <taxon>Metazoa</taxon>
        <taxon>Spiralia</taxon>
        <taxon>Lophotrochozoa</taxon>
        <taxon>Platyhelminthes</taxon>
        <taxon>Monogenea</taxon>
        <taxon>Polyopisthocotylea</taxon>
        <taxon>Polystomatidea</taxon>
        <taxon>Polystomatidae</taxon>
        <taxon>Protopolystoma</taxon>
    </lineage>
</organism>
<evidence type="ECO:0000313" key="1">
    <source>
        <dbReference type="EMBL" id="VEL12374.1"/>
    </source>
</evidence>
<dbReference type="EMBL" id="CAAALY010014596">
    <property type="protein sequence ID" value="VEL12374.1"/>
    <property type="molecule type" value="Genomic_DNA"/>
</dbReference>
<accession>A0A3S5CJ40</accession>
<sequence>MSSRPSLTYQRASSRRHTDHAVKLLVGPRGRTSSYGLSALRTDALPADQATEEAGICRQEARRWQHDYR</sequence>
<comment type="caution">
    <text evidence="1">The sequence shown here is derived from an EMBL/GenBank/DDBJ whole genome shotgun (WGS) entry which is preliminary data.</text>
</comment>
<evidence type="ECO:0000313" key="2">
    <source>
        <dbReference type="Proteomes" id="UP000784294"/>
    </source>
</evidence>
<feature type="non-terminal residue" evidence="1">
    <location>
        <position position="69"/>
    </location>
</feature>
<dbReference type="AlphaFoldDB" id="A0A3S5CJ40"/>
<gene>
    <name evidence="1" type="ORF">PXEA_LOCUS5814</name>
</gene>
<reference evidence="1" key="1">
    <citation type="submission" date="2018-11" db="EMBL/GenBank/DDBJ databases">
        <authorList>
            <consortium name="Pathogen Informatics"/>
        </authorList>
    </citation>
    <scope>NUCLEOTIDE SEQUENCE</scope>
</reference>
<name>A0A3S5CJ40_9PLAT</name>
<keyword evidence="2" id="KW-1185">Reference proteome</keyword>